<dbReference type="Pfam" id="PF00440">
    <property type="entry name" value="TetR_N"/>
    <property type="match status" value="1"/>
</dbReference>
<evidence type="ECO:0000256" key="2">
    <source>
        <dbReference type="ARBA" id="ARBA00023125"/>
    </source>
</evidence>
<evidence type="ECO:0000259" key="6">
    <source>
        <dbReference type="PROSITE" id="PS50977"/>
    </source>
</evidence>
<evidence type="ECO:0000313" key="7">
    <source>
        <dbReference type="EMBL" id="BDM69802.1"/>
    </source>
</evidence>
<dbReference type="InterPro" id="IPR009057">
    <property type="entry name" value="Homeodomain-like_sf"/>
</dbReference>
<dbReference type="SUPFAM" id="SSF46689">
    <property type="entry name" value="Homeodomain-like"/>
    <property type="match status" value="1"/>
</dbReference>
<dbReference type="PANTHER" id="PTHR30055">
    <property type="entry name" value="HTH-TYPE TRANSCRIPTIONAL REGULATOR RUTR"/>
    <property type="match status" value="1"/>
</dbReference>
<sequence length="321" mass="35083">MRMTEESATAEPGRTVELLWGAKESPGRTGLNLAGIVAAAIEVADAEGLPALSMRRVAERLGFTTMSLYRHVPGKAELIELMRDAVVGELDLSAPDHSDSGDVDWRTGMEAWARAHWTLHLRHPWLVHTAGSRRLPGPNIMADYERALQIAEGTGLRASEVVAVVSLVAGFVKTAAQQVHEVRHEERESGVSNAQWWRGQEELVERMGPYPALGRLWHAGAFDEPEDPFDFGLARTLDGVELLVARRHRAENRDEIRDVTAPQPHPGQCSVCGAEFAGPRRGRPRDYCSRACQQRAYRQRRSATSASAGAAASDSSAGNAL</sequence>
<proteinExistence type="predicted"/>
<evidence type="ECO:0000256" key="5">
    <source>
        <dbReference type="SAM" id="MobiDB-lite"/>
    </source>
</evidence>
<dbReference type="Gene3D" id="1.10.357.10">
    <property type="entry name" value="Tetracycline Repressor, domain 2"/>
    <property type="match status" value="1"/>
</dbReference>
<keyword evidence="1" id="KW-0805">Transcription regulation</keyword>
<dbReference type="EMBL" id="AP026073">
    <property type="protein sequence ID" value="BDM69802.1"/>
    <property type="molecule type" value="Genomic_DNA"/>
</dbReference>
<dbReference type="Gene3D" id="1.10.10.60">
    <property type="entry name" value="Homeodomain-like"/>
    <property type="match status" value="1"/>
</dbReference>
<feature type="domain" description="HTH tetR-type" evidence="6">
    <location>
        <begin position="30"/>
        <end position="90"/>
    </location>
</feature>
<dbReference type="PROSITE" id="PS50977">
    <property type="entry name" value="HTH_TETR_2"/>
    <property type="match status" value="1"/>
</dbReference>
<accession>A0ABN6QUI3</accession>
<reference evidence="7" key="1">
    <citation type="submission" date="2022-06" db="EMBL/GenBank/DDBJ databases">
        <title>Complete genome sequence of Streptomyces nigrescens HEK616.</title>
        <authorList>
            <person name="Asamizu S."/>
            <person name="Onaka H."/>
        </authorList>
    </citation>
    <scope>NUCLEOTIDE SEQUENCE</scope>
    <source>
        <strain evidence="7">HEK616</strain>
    </source>
</reference>
<name>A0ABN6QUI3_STRNI</name>
<gene>
    <name evidence="7" type="ORF">HEK616_32890</name>
</gene>
<keyword evidence="3" id="KW-0804">Transcription</keyword>
<dbReference type="Pfam" id="PF02909">
    <property type="entry name" value="TetR_C_1"/>
    <property type="match status" value="1"/>
</dbReference>
<evidence type="ECO:0000256" key="1">
    <source>
        <dbReference type="ARBA" id="ARBA00023015"/>
    </source>
</evidence>
<keyword evidence="2 4" id="KW-0238">DNA-binding</keyword>
<dbReference type="InterPro" id="IPR004111">
    <property type="entry name" value="Repressor_TetR_C"/>
</dbReference>
<dbReference type="SUPFAM" id="SSF48498">
    <property type="entry name" value="Tetracyclin repressor-like, C-terminal domain"/>
    <property type="match status" value="1"/>
</dbReference>
<feature type="region of interest" description="Disordered" evidence="5">
    <location>
        <begin position="299"/>
        <end position="321"/>
    </location>
</feature>
<dbReference type="InterPro" id="IPR050109">
    <property type="entry name" value="HTH-type_TetR-like_transc_reg"/>
</dbReference>
<dbReference type="Proteomes" id="UP001059597">
    <property type="component" value="Chromosome"/>
</dbReference>
<dbReference type="InterPro" id="IPR036271">
    <property type="entry name" value="Tet_transcr_reg_TetR-rel_C_sf"/>
</dbReference>
<feature type="DNA-binding region" description="H-T-H motif" evidence="4">
    <location>
        <begin position="53"/>
        <end position="72"/>
    </location>
</feature>
<evidence type="ECO:0000256" key="4">
    <source>
        <dbReference type="PROSITE-ProRule" id="PRU00335"/>
    </source>
</evidence>
<dbReference type="PANTHER" id="PTHR30055:SF151">
    <property type="entry name" value="TRANSCRIPTIONAL REGULATORY PROTEIN"/>
    <property type="match status" value="1"/>
</dbReference>
<evidence type="ECO:0000313" key="8">
    <source>
        <dbReference type="Proteomes" id="UP001059597"/>
    </source>
</evidence>
<protein>
    <submittedName>
        <fullName evidence="7">TetR family transcriptional regulator</fullName>
    </submittedName>
</protein>
<keyword evidence="8" id="KW-1185">Reference proteome</keyword>
<dbReference type="InterPro" id="IPR001647">
    <property type="entry name" value="HTH_TetR"/>
</dbReference>
<evidence type="ECO:0000256" key="3">
    <source>
        <dbReference type="ARBA" id="ARBA00023163"/>
    </source>
</evidence>
<organism evidence="7 8">
    <name type="scientific">Streptomyces nigrescens</name>
    <dbReference type="NCBI Taxonomy" id="1920"/>
    <lineage>
        <taxon>Bacteria</taxon>
        <taxon>Bacillati</taxon>
        <taxon>Actinomycetota</taxon>
        <taxon>Actinomycetes</taxon>
        <taxon>Kitasatosporales</taxon>
        <taxon>Streptomycetaceae</taxon>
        <taxon>Streptomyces</taxon>
    </lineage>
</organism>